<keyword evidence="3" id="KW-0812">Transmembrane</keyword>
<dbReference type="InterPro" id="IPR036291">
    <property type="entry name" value="NAD(P)-bd_dom_sf"/>
</dbReference>
<comment type="similarity">
    <text evidence="1">Belongs to the saccharopine dehydrogenase family.</text>
</comment>
<dbReference type="GO" id="GO:0005739">
    <property type="term" value="C:mitochondrion"/>
    <property type="evidence" value="ECO:0007669"/>
    <property type="project" value="TreeGrafter"/>
</dbReference>
<dbReference type="AlphaFoldDB" id="A0AAN7RCF6"/>
<dbReference type="GO" id="GO:0005811">
    <property type="term" value="C:lipid droplet"/>
    <property type="evidence" value="ECO:0007669"/>
    <property type="project" value="TreeGrafter"/>
</dbReference>
<dbReference type="GO" id="GO:0005886">
    <property type="term" value="C:plasma membrane"/>
    <property type="evidence" value="ECO:0007669"/>
    <property type="project" value="TreeGrafter"/>
</dbReference>
<evidence type="ECO:0000256" key="2">
    <source>
        <dbReference type="SAM" id="MobiDB-lite"/>
    </source>
</evidence>
<evidence type="ECO:0000313" key="5">
    <source>
        <dbReference type="EMBL" id="KAK4795286.1"/>
    </source>
</evidence>
<keyword evidence="6" id="KW-1185">Reference proteome</keyword>
<dbReference type="InterPro" id="IPR005097">
    <property type="entry name" value="Sacchrp_dh_NADP-bd"/>
</dbReference>
<dbReference type="PANTHER" id="PTHR12286:SF5">
    <property type="entry name" value="SACCHAROPINE DEHYDROGENASE-LIKE OXIDOREDUCTASE"/>
    <property type="match status" value="1"/>
</dbReference>
<dbReference type="GO" id="GO:0009247">
    <property type="term" value="P:glycolipid biosynthetic process"/>
    <property type="evidence" value="ECO:0007669"/>
    <property type="project" value="TreeGrafter"/>
</dbReference>
<name>A0AAN7RCF6_TRANT</name>
<evidence type="ECO:0000259" key="4">
    <source>
        <dbReference type="Pfam" id="PF03435"/>
    </source>
</evidence>
<organism evidence="5 6">
    <name type="scientific">Trapa natans</name>
    <name type="common">Water chestnut</name>
    <dbReference type="NCBI Taxonomy" id="22666"/>
    <lineage>
        <taxon>Eukaryota</taxon>
        <taxon>Viridiplantae</taxon>
        <taxon>Streptophyta</taxon>
        <taxon>Embryophyta</taxon>
        <taxon>Tracheophyta</taxon>
        <taxon>Spermatophyta</taxon>
        <taxon>Magnoliopsida</taxon>
        <taxon>eudicotyledons</taxon>
        <taxon>Gunneridae</taxon>
        <taxon>Pentapetalae</taxon>
        <taxon>rosids</taxon>
        <taxon>malvids</taxon>
        <taxon>Myrtales</taxon>
        <taxon>Lythraceae</taxon>
        <taxon>Trapa</taxon>
    </lineage>
</organism>
<feature type="transmembrane region" description="Helical" evidence="3">
    <location>
        <begin position="310"/>
        <end position="333"/>
    </location>
</feature>
<accession>A0AAN7RCF6</accession>
<feature type="region of interest" description="Disordered" evidence="2">
    <location>
        <begin position="216"/>
        <end position="239"/>
    </location>
</feature>
<dbReference type="InterPro" id="IPR051276">
    <property type="entry name" value="Saccharopine_DH-like_oxidrdct"/>
</dbReference>
<dbReference type="Proteomes" id="UP001346149">
    <property type="component" value="Unassembled WGS sequence"/>
</dbReference>
<keyword evidence="3" id="KW-0472">Membrane</keyword>
<gene>
    <name evidence="5" type="ORF">SAY86_013280</name>
</gene>
<keyword evidence="3" id="KW-1133">Transmembrane helix</keyword>
<dbReference type="FunFam" id="3.40.50.720:FF:000455">
    <property type="entry name" value="Putative mitochondrial saccharopine dehydrogenase-like oxidoreductase"/>
    <property type="match status" value="1"/>
</dbReference>
<dbReference type="EMBL" id="JAXQNO010000007">
    <property type="protein sequence ID" value="KAK4795286.1"/>
    <property type="molecule type" value="Genomic_DNA"/>
</dbReference>
<dbReference type="SUPFAM" id="SSF51735">
    <property type="entry name" value="NAD(P)-binding Rossmann-fold domains"/>
    <property type="match status" value="1"/>
</dbReference>
<dbReference type="Gene3D" id="3.40.50.720">
    <property type="entry name" value="NAD(P)-binding Rossmann-like Domain"/>
    <property type="match status" value="1"/>
</dbReference>
<evidence type="ECO:0000256" key="3">
    <source>
        <dbReference type="SAM" id="Phobius"/>
    </source>
</evidence>
<evidence type="ECO:0000313" key="6">
    <source>
        <dbReference type="Proteomes" id="UP001346149"/>
    </source>
</evidence>
<protein>
    <recommendedName>
        <fullName evidence="4">Saccharopine dehydrogenase NADP binding domain-containing protein</fullName>
    </recommendedName>
</protein>
<evidence type="ECO:0000256" key="1">
    <source>
        <dbReference type="ARBA" id="ARBA00038048"/>
    </source>
</evidence>
<sequence>MAESPSQTATYPPFDMVILGASGFTGKYVVREALKFLNAPSSPLRSLALAGRSPARLSSALEWAAQPGPPPSEIAILTADATDPESLGRLCSQTKVILNCVGPFRFYGEPVVAACVEIGCDYLDICGEPEFMERMEAKYHAKAVETGSLVISACGFDSIPAELGFTFNSRQWTEPAVVNRVEAYLSLESQKRIIGNFGTYESAVHGVANVDKLQELRRSRPRRSRPTIPGPPPHGPTIENQKKVGLWAVKLPSADPAVVRRTLSMLADNPQGIPGVREGLQQCEKRQAFWSTVKPAHFGLKIGSKSMLGFLRMITVGIFIGALGGTAIGRWLLLKFPSVFSLGWFKKKGPSEEEVRSASFKMWFIGQGYSNGELAMERNATPDTEIMTRVTGPEIGYLTTSIILVQCGLTLLSQRDNLPKGGTFPPGIVFGPTDLQERLQKNGISFDVISKISLPVE</sequence>
<proteinExistence type="inferred from homology"/>
<comment type="caution">
    <text evidence="5">The sequence shown here is derived from an EMBL/GenBank/DDBJ whole genome shotgun (WGS) entry which is preliminary data.</text>
</comment>
<feature type="domain" description="Saccharopine dehydrogenase NADP binding" evidence="4">
    <location>
        <begin position="17"/>
        <end position="150"/>
    </location>
</feature>
<dbReference type="Pfam" id="PF03435">
    <property type="entry name" value="Sacchrp_dh_NADP"/>
    <property type="match status" value="1"/>
</dbReference>
<reference evidence="5 6" key="1">
    <citation type="journal article" date="2023" name="Hortic Res">
        <title>Pangenome of water caltrop reveals structural variations and asymmetric subgenome divergence after allopolyploidization.</title>
        <authorList>
            <person name="Zhang X."/>
            <person name="Chen Y."/>
            <person name="Wang L."/>
            <person name="Yuan Y."/>
            <person name="Fang M."/>
            <person name="Shi L."/>
            <person name="Lu R."/>
            <person name="Comes H.P."/>
            <person name="Ma Y."/>
            <person name="Chen Y."/>
            <person name="Huang G."/>
            <person name="Zhou Y."/>
            <person name="Zheng Z."/>
            <person name="Qiu Y."/>
        </authorList>
    </citation>
    <scope>NUCLEOTIDE SEQUENCE [LARGE SCALE GENOMIC DNA]</scope>
    <source>
        <strain evidence="5">F231</strain>
    </source>
</reference>
<dbReference type="PANTHER" id="PTHR12286">
    <property type="entry name" value="SACCHAROPINE DEHYDROGENASE-LIKE OXIDOREDUCTASE"/>
    <property type="match status" value="1"/>
</dbReference>